<reference evidence="3 4" key="1">
    <citation type="submission" date="2022-07" db="EMBL/GenBank/DDBJ databases">
        <title>Genome-wide signatures of adaptation to extreme environments.</title>
        <authorList>
            <person name="Cho C.H."/>
            <person name="Yoon H.S."/>
        </authorList>
    </citation>
    <scope>NUCLEOTIDE SEQUENCE [LARGE SCALE GENOMIC DNA]</scope>
    <source>
        <strain evidence="3 4">DBV 063 E5</strain>
    </source>
</reference>
<dbReference type="Proteomes" id="UP001301350">
    <property type="component" value="Unassembled WGS sequence"/>
</dbReference>
<dbReference type="PANTHER" id="PTHR43058:SF1">
    <property type="entry name" value="DUF427 DOMAIN-CONTAINING PROTEIN"/>
    <property type="match status" value="1"/>
</dbReference>
<dbReference type="Gene3D" id="2.170.150.40">
    <property type="entry name" value="Domain of unknown function (DUF427)"/>
    <property type="match status" value="1"/>
</dbReference>
<evidence type="ECO:0000259" key="2">
    <source>
        <dbReference type="Pfam" id="PF04248"/>
    </source>
</evidence>
<evidence type="ECO:0000313" key="3">
    <source>
        <dbReference type="EMBL" id="KAK4536293.1"/>
    </source>
</evidence>
<evidence type="ECO:0000313" key="4">
    <source>
        <dbReference type="Proteomes" id="UP001301350"/>
    </source>
</evidence>
<organism evidence="3 4">
    <name type="scientific">Cyanidium caldarium</name>
    <name type="common">Red alga</name>
    <dbReference type="NCBI Taxonomy" id="2771"/>
    <lineage>
        <taxon>Eukaryota</taxon>
        <taxon>Rhodophyta</taxon>
        <taxon>Bangiophyceae</taxon>
        <taxon>Cyanidiales</taxon>
        <taxon>Cyanidiaceae</taxon>
        <taxon>Cyanidium</taxon>
    </lineage>
</organism>
<dbReference type="EMBL" id="JANCYW010000008">
    <property type="protein sequence ID" value="KAK4536293.1"/>
    <property type="molecule type" value="Genomic_DNA"/>
</dbReference>
<sequence length="252" mass="29144">MLFVPSLSRALAHSSYSRLFDVKSAYSTPAGEFVCCRWHRARRVNRRRADGEGGGRRRSLGMSVDPTSKSILDDWKKEQQRKRDVSPEQRESVWDYPRPPRVEPNTRHVRVVHNGITVADTRRGYRVLETTHPPCYYIPVDDVDMQYVMLSRTKRQTYCEFKGPAVYFDVEVGWEFAEGAAWMYEFPTHPYRMLAEHVAFYASRVEECWVDDCRVRPEPGDFYGGWITDWIEWPPVKGGKAKGSGGDANAPK</sequence>
<dbReference type="InterPro" id="IPR038694">
    <property type="entry name" value="DUF427_sf"/>
</dbReference>
<feature type="region of interest" description="Disordered" evidence="1">
    <location>
        <begin position="47"/>
        <end position="99"/>
    </location>
</feature>
<accession>A0AAV9IVI0</accession>
<feature type="domain" description="DUF427" evidence="2">
    <location>
        <begin position="109"/>
        <end position="202"/>
    </location>
</feature>
<dbReference type="Pfam" id="PF04248">
    <property type="entry name" value="NTP_transf_9"/>
    <property type="match status" value="1"/>
</dbReference>
<dbReference type="AlphaFoldDB" id="A0AAV9IVI0"/>
<dbReference type="InterPro" id="IPR007361">
    <property type="entry name" value="DUF427"/>
</dbReference>
<dbReference type="PANTHER" id="PTHR43058">
    <property type="entry name" value="SLR0655 PROTEIN"/>
    <property type="match status" value="1"/>
</dbReference>
<proteinExistence type="predicted"/>
<feature type="compositionally biased region" description="Basic and acidic residues" evidence="1">
    <location>
        <begin position="71"/>
        <end position="99"/>
    </location>
</feature>
<comment type="caution">
    <text evidence="3">The sequence shown here is derived from an EMBL/GenBank/DDBJ whole genome shotgun (WGS) entry which is preliminary data.</text>
</comment>
<keyword evidence="4" id="KW-1185">Reference proteome</keyword>
<evidence type="ECO:0000256" key="1">
    <source>
        <dbReference type="SAM" id="MobiDB-lite"/>
    </source>
</evidence>
<name>A0AAV9IVI0_CYACA</name>
<gene>
    <name evidence="3" type="ORF">CDCA_CDCA08G2318</name>
</gene>
<protein>
    <recommendedName>
        <fullName evidence="2">DUF427 domain-containing protein</fullName>
    </recommendedName>
</protein>